<dbReference type="EMBL" id="CAJVQC010048390">
    <property type="protein sequence ID" value="CAG8786157.1"/>
    <property type="molecule type" value="Genomic_DNA"/>
</dbReference>
<sequence length="39" mass="4381">NCNSIVKVFEVGDFDCNKAQEELVDSIVEADNFDCNEVQ</sequence>
<evidence type="ECO:0000313" key="1">
    <source>
        <dbReference type="EMBL" id="CAG8786157.1"/>
    </source>
</evidence>
<keyword evidence="2" id="KW-1185">Reference proteome</keyword>
<comment type="caution">
    <text evidence="1">The sequence shown here is derived from an EMBL/GenBank/DDBJ whole genome shotgun (WGS) entry which is preliminary data.</text>
</comment>
<accession>A0ACA9RC57</accession>
<name>A0ACA9RC57_9GLOM</name>
<feature type="non-terminal residue" evidence="1">
    <location>
        <position position="39"/>
    </location>
</feature>
<protein>
    <submittedName>
        <fullName evidence="1">29863_t:CDS:1</fullName>
    </submittedName>
</protein>
<proteinExistence type="predicted"/>
<feature type="non-terminal residue" evidence="1">
    <location>
        <position position="1"/>
    </location>
</feature>
<dbReference type="Proteomes" id="UP000789920">
    <property type="component" value="Unassembled WGS sequence"/>
</dbReference>
<organism evidence="1 2">
    <name type="scientific">Racocetra persica</name>
    <dbReference type="NCBI Taxonomy" id="160502"/>
    <lineage>
        <taxon>Eukaryota</taxon>
        <taxon>Fungi</taxon>
        <taxon>Fungi incertae sedis</taxon>
        <taxon>Mucoromycota</taxon>
        <taxon>Glomeromycotina</taxon>
        <taxon>Glomeromycetes</taxon>
        <taxon>Diversisporales</taxon>
        <taxon>Gigasporaceae</taxon>
        <taxon>Racocetra</taxon>
    </lineage>
</organism>
<gene>
    <name evidence="1" type="ORF">RPERSI_LOCUS18332</name>
</gene>
<evidence type="ECO:0000313" key="2">
    <source>
        <dbReference type="Proteomes" id="UP000789920"/>
    </source>
</evidence>
<reference evidence="1" key="1">
    <citation type="submission" date="2021-06" db="EMBL/GenBank/DDBJ databases">
        <authorList>
            <person name="Kallberg Y."/>
            <person name="Tangrot J."/>
            <person name="Rosling A."/>
        </authorList>
    </citation>
    <scope>NUCLEOTIDE SEQUENCE</scope>
    <source>
        <strain evidence="1">MA461A</strain>
    </source>
</reference>